<keyword evidence="4" id="KW-1185">Reference proteome</keyword>
<dbReference type="Proteomes" id="UP000800035">
    <property type="component" value="Unassembled WGS sequence"/>
</dbReference>
<dbReference type="AlphaFoldDB" id="A0A6A5TQR2"/>
<evidence type="ECO:0000313" key="4">
    <source>
        <dbReference type="Proteomes" id="UP000800035"/>
    </source>
</evidence>
<evidence type="ECO:0000313" key="3">
    <source>
        <dbReference type="EMBL" id="KAF1954594.1"/>
    </source>
</evidence>
<organism evidence="3 4">
    <name type="scientific">Byssothecium circinans</name>
    <dbReference type="NCBI Taxonomy" id="147558"/>
    <lineage>
        <taxon>Eukaryota</taxon>
        <taxon>Fungi</taxon>
        <taxon>Dikarya</taxon>
        <taxon>Ascomycota</taxon>
        <taxon>Pezizomycotina</taxon>
        <taxon>Dothideomycetes</taxon>
        <taxon>Pleosporomycetidae</taxon>
        <taxon>Pleosporales</taxon>
        <taxon>Massarineae</taxon>
        <taxon>Massarinaceae</taxon>
        <taxon>Byssothecium</taxon>
    </lineage>
</organism>
<evidence type="ECO:0000259" key="2">
    <source>
        <dbReference type="Pfam" id="PF24476"/>
    </source>
</evidence>
<feature type="domain" description="DUF7580" evidence="2">
    <location>
        <begin position="205"/>
        <end position="533"/>
    </location>
</feature>
<dbReference type="EMBL" id="ML976998">
    <property type="protein sequence ID" value="KAF1954594.1"/>
    <property type="molecule type" value="Genomic_DNA"/>
</dbReference>
<dbReference type="PANTHER" id="PTHR35186:SF4">
    <property type="entry name" value="PRION-INHIBITION AND PROPAGATION HELO DOMAIN-CONTAINING PROTEIN"/>
    <property type="match status" value="1"/>
</dbReference>
<keyword evidence="1" id="KW-0732">Signal</keyword>
<accession>A0A6A5TQR2</accession>
<dbReference type="InterPro" id="IPR056002">
    <property type="entry name" value="DUF7580"/>
</dbReference>
<name>A0A6A5TQR2_9PLEO</name>
<proteinExistence type="predicted"/>
<evidence type="ECO:0000256" key="1">
    <source>
        <dbReference type="SAM" id="SignalP"/>
    </source>
</evidence>
<dbReference type="OrthoDB" id="3565018at2759"/>
<dbReference type="Pfam" id="PF24476">
    <property type="entry name" value="DUF7580"/>
    <property type="match status" value="1"/>
</dbReference>
<protein>
    <recommendedName>
        <fullName evidence="2">DUF7580 domain-containing protein</fullName>
    </recommendedName>
</protein>
<feature type="chain" id="PRO_5025556200" description="DUF7580 domain-containing protein" evidence="1">
    <location>
        <begin position="21"/>
        <end position="539"/>
    </location>
</feature>
<reference evidence="3" key="1">
    <citation type="journal article" date="2020" name="Stud. Mycol.">
        <title>101 Dothideomycetes genomes: a test case for predicting lifestyles and emergence of pathogens.</title>
        <authorList>
            <person name="Haridas S."/>
            <person name="Albert R."/>
            <person name="Binder M."/>
            <person name="Bloem J."/>
            <person name="Labutti K."/>
            <person name="Salamov A."/>
            <person name="Andreopoulos B."/>
            <person name="Baker S."/>
            <person name="Barry K."/>
            <person name="Bills G."/>
            <person name="Bluhm B."/>
            <person name="Cannon C."/>
            <person name="Castanera R."/>
            <person name="Culley D."/>
            <person name="Daum C."/>
            <person name="Ezra D."/>
            <person name="Gonzalez J."/>
            <person name="Henrissat B."/>
            <person name="Kuo A."/>
            <person name="Liang C."/>
            <person name="Lipzen A."/>
            <person name="Lutzoni F."/>
            <person name="Magnuson J."/>
            <person name="Mondo S."/>
            <person name="Nolan M."/>
            <person name="Ohm R."/>
            <person name="Pangilinan J."/>
            <person name="Park H.-J."/>
            <person name="Ramirez L."/>
            <person name="Alfaro M."/>
            <person name="Sun H."/>
            <person name="Tritt A."/>
            <person name="Yoshinaga Y."/>
            <person name="Zwiers L.-H."/>
            <person name="Turgeon B."/>
            <person name="Goodwin S."/>
            <person name="Spatafora J."/>
            <person name="Crous P."/>
            <person name="Grigoriev I."/>
        </authorList>
    </citation>
    <scope>NUCLEOTIDE SEQUENCE</scope>
    <source>
        <strain evidence="3">CBS 675.92</strain>
    </source>
</reference>
<dbReference type="PANTHER" id="PTHR35186">
    <property type="entry name" value="ANK_REP_REGION DOMAIN-CONTAINING PROTEIN"/>
    <property type="match status" value="1"/>
</dbReference>
<feature type="signal peptide" evidence="1">
    <location>
        <begin position="1"/>
        <end position="20"/>
    </location>
</feature>
<gene>
    <name evidence="3" type="ORF">CC80DRAFT_595012</name>
</gene>
<sequence>MSGFEVAGVVLGAIPVLVEALKSYADGVSTIKSIFTYEEIYLEIHSSLVVSATVYQHSCEELLRGLVIPHSQFIALVERHEGWNDRALVEKLKVKMGERDFDVYMKFANRLRKRILLLAEKLQLKKDFTPVFVVDGEVDPKKCKQFFKSPMTRVRGAFEATKLKKVVEDMDSDVRRLRDLSKDAPHFEEERQERAAASVSAYWLSMRDHASLLFSALQSMWPKCCQLHEHLVNLRVTLPDARNLYEELAKTQLCFHLEDNNKAKIQRQVTVEPSTPPLPKPPRGKKKVNFATPQVISVSKNQDCCREEQIDDLCYSLDKHCPVECLGYLHIEQKHYHLHSVQMWPQSCELLPLRKLFASRTRTSVSLRERCNYAVQLASAVIQLFDTSWLRQSWTLDDVYVNRNDNDCQVYIPIWFDGRTRTHRTSAAMPVFVKNQVVFALGVALLELTYGKEIEFFAKEEDLDCNKQPHALTQYIIADRLTKEVQETETPRFARAIAKCICPASDTYDFDLSNEGYRNRFYADVLQPLEQDYKLLFRS</sequence>